<gene>
    <name evidence="2" type="ORF">H9753_13265</name>
</gene>
<comment type="caution">
    <text evidence="2">The sequence shown here is derived from an EMBL/GenBank/DDBJ whole genome shotgun (WGS) entry which is preliminary data.</text>
</comment>
<dbReference type="AlphaFoldDB" id="A0A9D2PSN7"/>
<dbReference type="Proteomes" id="UP000823886">
    <property type="component" value="Unassembled WGS sequence"/>
</dbReference>
<sequence length="213" mass="24130">MAETKEKAKAQNRAFQEMKKAALERLQEKPAEQAAEKTGAVWKAQQGQLELISLGQRIQIAYPSWEIEEELEEWHTLLLYHYLDMADGTPLSREWVTFGNLKDGLIRGTGFDRTADMELGKFLKGKEIEELKSIFEKLGAETVDGRGDLSVEISIFPRYPFLLNIWLEDEEFQATGKLLADKSADHYLTIEDAVTAGELLLRKLKEAEAAAVQ</sequence>
<name>A0A9D2PSN7_9FIRM</name>
<evidence type="ECO:0000259" key="1">
    <source>
        <dbReference type="Pfam" id="PF12654"/>
    </source>
</evidence>
<protein>
    <submittedName>
        <fullName evidence="2">DUF3786 domain-containing protein</fullName>
    </submittedName>
</protein>
<evidence type="ECO:0000313" key="3">
    <source>
        <dbReference type="Proteomes" id="UP000823886"/>
    </source>
</evidence>
<organism evidence="2 3">
    <name type="scientific">Candidatus Blautia merdavium</name>
    <dbReference type="NCBI Taxonomy" id="2838494"/>
    <lineage>
        <taxon>Bacteria</taxon>
        <taxon>Bacillati</taxon>
        <taxon>Bacillota</taxon>
        <taxon>Clostridia</taxon>
        <taxon>Lachnospirales</taxon>
        <taxon>Lachnospiraceae</taxon>
        <taxon>Blautia</taxon>
    </lineage>
</organism>
<proteinExistence type="predicted"/>
<reference evidence="2" key="2">
    <citation type="submission" date="2021-04" db="EMBL/GenBank/DDBJ databases">
        <authorList>
            <person name="Gilroy R."/>
        </authorList>
    </citation>
    <scope>NUCLEOTIDE SEQUENCE</scope>
    <source>
        <strain evidence="2">ChiBcec2-3848</strain>
    </source>
</reference>
<dbReference type="Pfam" id="PF12654">
    <property type="entry name" value="DUF3786"/>
    <property type="match status" value="1"/>
</dbReference>
<accession>A0A9D2PSN7</accession>
<dbReference type="InterPro" id="IPR024264">
    <property type="entry name" value="DUF3786"/>
</dbReference>
<evidence type="ECO:0000313" key="2">
    <source>
        <dbReference type="EMBL" id="HJC64560.1"/>
    </source>
</evidence>
<dbReference type="EMBL" id="DWVZ01000184">
    <property type="protein sequence ID" value="HJC64560.1"/>
    <property type="molecule type" value="Genomic_DNA"/>
</dbReference>
<reference evidence="2" key="1">
    <citation type="journal article" date="2021" name="PeerJ">
        <title>Extensive microbial diversity within the chicken gut microbiome revealed by metagenomics and culture.</title>
        <authorList>
            <person name="Gilroy R."/>
            <person name="Ravi A."/>
            <person name="Getino M."/>
            <person name="Pursley I."/>
            <person name="Horton D.L."/>
            <person name="Alikhan N.F."/>
            <person name="Baker D."/>
            <person name="Gharbi K."/>
            <person name="Hall N."/>
            <person name="Watson M."/>
            <person name="Adriaenssens E.M."/>
            <person name="Foster-Nyarko E."/>
            <person name="Jarju S."/>
            <person name="Secka A."/>
            <person name="Antonio M."/>
            <person name="Oren A."/>
            <person name="Chaudhuri R.R."/>
            <person name="La Ragione R."/>
            <person name="Hildebrand F."/>
            <person name="Pallen M.J."/>
        </authorList>
    </citation>
    <scope>NUCLEOTIDE SEQUENCE</scope>
    <source>
        <strain evidence="2">ChiBcec2-3848</strain>
    </source>
</reference>
<feature type="domain" description="DUF3786" evidence="1">
    <location>
        <begin position="32"/>
        <end position="202"/>
    </location>
</feature>